<dbReference type="Gene3D" id="3.60.15.10">
    <property type="entry name" value="Ribonuclease Z/Hydroxyacylglutathione hydrolase-like"/>
    <property type="match status" value="1"/>
</dbReference>
<dbReference type="InterPro" id="IPR050114">
    <property type="entry name" value="UPF0173_UPF0282_UlaG_hydrolase"/>
</dbReference>
<sequence>MRITKYEHACFAVDLDGARLIVDPGAFTTPLTGQKDVVGIVVTHEHADHWTPDQLTAILAENPGIPIFAPAGVAAAATGFDVTVVDDGSTATAGPFSLRFIGSKHAVIHSSIPVVDNVGVLINDTVFHPGDSFTLPPEGVELLAVPASAPWLKIGEVIDYVLAAKAKRTFPVHERVNSDIGNGMAYDRIKGATEQNGGEFFPLAVGGELEL</sequence>
<dbReference type="SUPFAM" id="SSF56281">
    <property type="entry name" value="Metallo-hydrolase/oxidoreductase"/>
    <property type="match status" value="1"/>
</dbReference>
<organism evidence="1 2">
    <name type="scientific">Galbitalea soli</name>
    <dbReference type="NCBI Taxonomy" id="1268042"/>
    <lineage>
        <taxon>Bacteria</taxon>
        <taxon>Bacillati</taxon>
        <taxon>Actinomycetota</taxon>
        <taxon>Actinomycetes</taxon>
        <taxon>Micrococcales</taxon>
        <taxon>Microbacteriaceae</taxon>
        <taxon>Galbitalea</taxon>
    </lineage>
</organism>
<evidence type="ECO:0000313" key="2">
    <source>
        <dbReference type="Proteomes" id="UP000479756"/>
    </source>
</evidence>
<reference evidence="1 2" key="1">
    <citation type="journal article" date="2014" name="Int. J. Syst. Evol. Microbiol.">
        <title>Description of Galbitalea soli gen. nov., sp. nov., and Frondihabitans sucicola sp. nov.</title>
        <authorList>
            <person name="Kim S.J."/>
            <person name="Lim J.M."/>
            <person name="Ahn J.H."/>
            <person name="Weon H.Y."/>
            <person name="Hamada M."/>
            <person name="Suzuki K."/>
            <person name="Ahn T.Y."/>
            <person name="Kwon S.W."/>
        </authorList>
    </citation>
    <scope>NUCLEOTIDE SEQUENCE [LARGE SCALE GENOMIC DNA]</scope>
    <source>
        <strain evidence="1 2">NBRC 108727</strain>
    </source>
</reference>
<keyword evidence="2" id="KW-1185">Reference proteome</keyword>
<comment type="caution">
    <text evidence="1">The sequence shown here is derived from an EMBL/GenBank/DDBJ whole genome shotgun (WGS) entry which is preliminary data.</text>
</comment>
<dbReference type="Pfam" id="PF13483">
    <property type="entry name" value="Lactamase_B_3"/>
    <property type="match status" value="1"/>
</dbReference>
<accession>A0A7C9PNA4</accession>
<keyword evidence="1" id="KW-0378">Hydrolase</keyword>
<gene>
    <name evidence="1" type="ORF">G3T37_08955</name>
</gene>
<name>A0A7C9PNA4_9MICO</name>
<dbReference type="PANTHER" id="PTHR43546:SF3">
    <property type="entry name" value="UPF0173 METAL-DEPENDENT HYDROLASE MJ1163"/>
    <property type="match status" value="1"/>
</dbReference>
<dbReference type="PANTHER" id="PTHR43546">
    <property type="entry name" value="UPF0173 METAL-DEPENDENT HYDROLASE MJ1163-RELATED"/>
    <property type="match status" value="1"/>
</dbReference>
<evidence type="ECO:0000313" key="1">
    <source>
        <dbReference type="EMBL" id="NEM91485.1"/>
    </source>
</evidence>
<dbReference type="InterPro" id="IPR036866">
    <property type="entry name" value="RibonucZ/Hydroxyglut_hydro"/>
</dbReference>
<dbReference type="EMBL" id="JAAGWZ010000002">
    <property type="protein sequence ID" value="NEM91485.1"/>
    <property type="molecule type" value="Genomic_DNA"/>
</dbReference>
<proteinExistence type="predicted"/>
<dbReference type="Proteomes" id="UP000479756">
    <property type="component" value="Unassembled WGS sequence"/>
</dbReference>
<dbReference type="RefSeq" id="WP_163473235.1">
    <property type="nucleotide sequence ID" value="NZ_JAAGWZ010000002.1"/>
</dbReference>
<protein>
    <submittedName>
        <fullName evidence="1">MBL fold metallo-hydrolase</fullName>
    </submittedName>
</protein>
<dbReference type="GO" id="GO:0016787">
    <property type="term" value="F:hydrolase activity"/>
    <property type="evidence" value="ECO:0007669"/>
    <property type="project" value="UniProtKB-KW"/>
</dbReference>
<dbReference type="AlphaFoldDB" id="A0A7C9PNA4"/>